<accession>A0A229NT83</accession>
<name>A0A229NT83_9BACL</name>
<dbReference type="OrthoDB" id="9802901at2"/>
<evidence type="ECO:0000259" key="2">
    <source>
        <dbReference type="SMART" id="SM00507"/>
    </source>
</evidence>
<dbReference type="CDD" id="cd00085">
    <property type="entry name" value="HNHc"/>
    <property type="match status" value="1"/>
</dbReference>
<reference evidence="3 4" key="1">
    <citation type="submission" date="2017-07" db="EMBL/GenBank/DDBJ databases">
        <title>Paenibacillus herberti R33 genome sequencing and assembly.</title>
        <authorList>
            <person name="Su W."/>
        </authorList>
    </citation>
    <scope>NUCLEOTIDE SEQUENCE [LARGE SCALE GENOMIC DNA]</scope>
    <source>
        <strain evidence="3 4">R33</strain>
    </source>
</reference>
<feature type="region of interest" description="Disordered" evidence="1">
    <location>
        <begin position="114"/>
        <end position="169"/>
    </location>
</feature>
<dbReference type="PANTHER" id="PTHR33877">
    <property type="entry name" value="SLL1193 PROTEIN"/>
    <property type="match status" value="1"/>
</dbReference>
<dbReference type="GO" id="GO:0004519">
    <property type="term" value="F:endonuclease activity"/>
    <property type="evidence" value="ECO:0007669"/>
    <property type="project" value="InterPro"/>
</dbReference>
<sequence>MLWGEHSANGAYSFMDTKQCAVCGRDKPEGAFPKRTGRKGRRGTCRACQRRRKRDSGDGGAEVHLQPSPATRRAATRPAAITPQLTTSPPEGRPQVPPLTSAIVSAHVMERTDELPTTLAQQHSRDDMDGASHEETGPAKRKRKRRRRRKSRKVSLAGHSHTPGTRLPFKPIKPFKGLFTYDPTVLNDRGTGMIQLRGRRESGKRWHTEIERDIAIRMVQEGAAGILHPRLIHKLYTKSDFRLLILQRDNYICHYCGRFGDTIDHVFPKSKGGLSTPANCVCACSACNLKKADTLPDYL</sequence>
<gene>
    <name evidence="3" type="ORF">CGZ75_23335</name>
</gene>
<evidence type="ECO:0000313" key="3">
    <source>
        <dbReference type="EMBL" id="OXM13107.1"/>
    </source>
</evidence>
<dbReference type="SMART" id="SM00507">
    <property type="entry name" value="HNHc"/>
    <property type="match status" value="1"/>
</dbReference>
<feature type="region of interest" description="Disordered" evidence="1">
    <location>
        <begin position="25"/>
        <end position="98"/>
    </location>
</feature>
<dbReference type="InterPro" id="IPR003615">
    <property type="entry name" value="HNH_nuc"/>
</dbReference>
<feature type="compositionally biased region" description="Basic residues" evidence="1">
    <location>
        <begin position="35"/>
        <end position="54"/>
    </location>
</feature>
<protein>
    <recommendedName>
        <fullName evidence="2">HNH nuclease domain-containing protein</fullName>
    </recommendedName>
</protein>
<dbReference type="InterPro" id="IPR002711">
    <property type="entry name" value="HNH"/>
</dbReference>
<dbReference type="PANTHER" id="PTHR33877:SF2">
    <property type="entry name" value="OS07G0170200 PROTEIN"/>
    <property type="match status" value="1"/>
</dbReference>
<comment type="caution">
    <text evidence="3">The sequence shown here is derived from an EMBL/GenBank/DDBJ whole genome shotgun (WGS) entry which is preliminary data.</text>
</comment>
<feature type="compositionally biased region" description="Low complexity" evidence="1">
    <location>
        <begin position="69"/>
        <end position="83"/>
    </location>
</feature>
<proteinExistence type="predicted"/>
<organism evidence="3 4">
    <name type="scientific">Paenibacillus herberti</name>
    <dbReference type="NCBI Taxonomy" id="1619309"/>
    <lineage>
        <taxon>Bacteria</taxon>
        <taxon>Bacillati</taxon>
        <taxon>Bacillota</taxon>
        <taxon>Bacilli</taxon>
        <taxon>Bacillales</taxon>
        <taxon>Paenibacillaceae</taxon>
        <taxon>Paenibacillus</taxon>
    </lineage>
</organism>
<evidence type="ECO:0000313" key="4">
    <source>
        <dbReference type="Proteomes" id="UP000215145"/>
    </source>
</evidence>
<dbReference type="InterPro" id="IPR052892">
    <property type="entry name" value="NA-targeting_endonuclease"/>
</dbReference>
<keyword evidence="4" id="KW-1185">Reference proteome</keyword>
<dbReference type="Proteomes" id="UP000215145">
    <property type="component" value="Unassembled WGS sequence"/>
</dbReference>
<dbReference type="AlphaFoldDB" id="A0A229NT83"/>
<dbReference type="Pfam" id="PF01844">
    <property type="entry name" value="HNH"/>
    <property type="match status" value="1"/>
</dbReference>
<feature type="domain" description="HNH nuclease" evidence="2">
    <location>
        <begin position="240"/>
        <end position="289"/>
    </location>
</feature>
<evidence type="ECO:0000256" key="1">
    <source>
        <dbReference type="SAM" id="MobiDB-lite"/>
    </source>
</evidence>
<dbReference type="Gene3D" id="1.10.30.50">
    <property type="match status" value="1"/>
</dbReference>
<dbReference type="GO" id="GO:0003676">
    <property type="term" value="F:nucleic acid binding"/>
    <property type="evidence" value="ECO:0007669"/>
    <property type="project" value="InterPro"/>
</dbReference>
<feature type="compositionally biased region" description="Basic and acidic residues" evidence="1">
    <location>
        <begin position="123"/>
        <end position="138"/>
    </location>
</feature>
<dbReference type="EMBL" id="NMUQ01000004">
    <property type="protein sequence ID" value="OXM13107.1"/>
    <property type="molecule type" value="Genomic_DNA"/>
</dbReference>
<dbReference type="GO" id="GO:0008270">
    <property type="term" value="F:zinc ion binding"/>
    <property type="evidence" value="ECO:0007669"/>
    <property type="project" value="InterPro"/>
</dbReference>
<feature type="compositionally biased region" description="Basic residues" evidence="1">
    <location>
        <begin position="139"/>
        <end position="153"/>
    </location>
</feature>